<name>A0ABW3KWF9_9BACI</name>
<dbReference type="SUPFAM" id="SSF52172">
    <property type="entry name" value="CheY-like"/>
    <property type="match status" value="1"/>
</dbReference>
<comment type="catalytic activity">
    <reaction evidence="2 3">
        <text>[protein]-L-glutamate 5-O-methyl ester + H2O = L-glutamyl-[protein] + methanol + H(+)</text>
        <dbReference type="Rhea" id="RHEA:23236"/>
        <dbReference type="Rhea" id="RHEA-COMP:10208"/>
        <dbReference type="Rhea" id="RHEA-COMP:10311"/>
        <dbReference type="ChEBI" id="CHEBI:15377"/>
        <dbReference type="ChEBI" id="CHEBI:15378"/>
        <dbReference type="ChEBI" id="CHEBI:17790"/>
        <dbReference type="ChEBI" id="CHEBI:29973"/>
        <dbReference type="ChEBI" id="CHEBI:82795"/>
        <dbReference type="EC" id="3.1.1.61"/>
    </reaction>
</comment>
<dbReference type="EC" id="3.1.1.61" evidence="3"/>
<evidence type="ECO:0000259" key="7">
    <source>
        <dbReference type="PROSITE" id="PS50122"/>
    </source>
</evidence>
<feature type="active site" evidence="3 4">
    <location>
        <position position="292"/>
    </location>
</feature>
<dbReference type="PANTHER" id="PTHR42872:SF3">
    <property type="entry name" value="PROTEIN-GLUTAMATE METHYLESTERASE_PROTEIN-GLUTAMINE GLUTAMINASE 1"/>
    <property type="match status" value="1"/>
</dbReference>
<keyword evidence="1 3" id="KW-0378">Hydrolase</keyword>
<feature type="active site" evidence="3 4">
    <location>
        <position position="169"/>
    </location>
</feature>
<dbReference type="InterPro" id="IPR001789">
    <property type="entry name" value="Sig_transdc_resp-reg_receiver"/>
</dbReference>
<dbReference type="EC" id="3.5.1.44" evidence="3"/>
<gene>
    <name evidence="3" type="primary">cheB</name>
    <name evidence="8" type="ORF">ACFQ2J_03220</name>
</gene>
<feature type="domain" description="CheB-type methylesterase" evidence="7">
    <location>
        <begin position="157"/>
        <end position="350"/>
    </location>
</feature>
<dbReference type="Proteomes" id="UP001596990">
    <property type="component" value="Unassembled WGS sequence"/>
</dbReference>
<dbReference type="NCBIfam" id="NF001965">
    <property type="entry name" value="PRK00742.1"/>
    <property type="match status" value="1"/>
</dbReference>
<dbReference type="SMART" id="SM00448">
    <property type="entry name" value="REC"/>
    <property type="match status" value="1"/>
</dbReference>
<dbReference type="GO" id="GO:0008984">
    <property type="term" value="F:protein-glutamate methylesterase activity"/>
    <property type="evidence" value="ECO:0007669"/>
    <property type="project" value="UniProtKB-EC"/>
</dbReference>
<keyword evidence="3 4" id="KW-0145">Chemotaxis</keyword>
<comment type="caution">
    <text evidence="8">The sequence shown here is derived from an EMBL/GenBank/DDBJ whole genome shotgun (WGS) entry which is preliminary data.</text>
</comment>
<evidence type="ECO:0000313" key="8">
    <source>
        <dbReference type="EMBL" id="MFD1018202.1"/>
    </source>
</evidence>
<accession>A0ABW3KWF9</accession>
<feature type="modified residue" description="4-aspartylphosphate" evidence="3 5">
    <location>
        <position position="56"/>
    </location>
</feature>
<comment type="catalytic activity">
    <reaction evidence="3">
        <text>L-glutaminyl-[protein] + H2O = L-glutamyl-[protein] + NH4(+)</text>
        <dbReference type="Rhea" id="RHEA:16441"/>
        <dbReference type="Rhea" id="RHEA-COMP:10207"/>
        <dbReference type="Rhea" id="RHEA-COMP:10208"/>
        <dbReference type="ChEBI" id="CHEBI:15377"/>
        <dbReference type="ChEBI" id="CHEBI:28938"/>
        <dbReference type="ChEBI" id="CHEBI:29973"/>
        <dbReference type="ChEBI" id="CHEBI:30011"/>
        <dbReference type="EC" id="3.5.1.44"/>
    </reaction>
</comment>
<comment type="domain">
    <text evidence="3">Contains a C-terminal catalytic domain, and an N-terminal region which modulates catalytic activity.</text>
</comment>
<evidence type="ECO:0000256" key="2">
    <source>
        <dbReference type="ARBA" id="ARBA00048267"/>
    </source>
</evidence>
<evidence type="ECO:0000313" key="9">
    <source>
        <dbReference type="Proteomes" id="UP001596990"/>
    </source>
</evidence>
<dbReference type="InterPro" id="IPR011006">
    <property type="entry name" value="CheY-like_superfamily"/>
</dbReference>
<keyword evidence="3 5" id="KW-0597">Phosphoprotein</keyword>
<evidence type="ECO:0000259" key="6">
    <source>
        <dbReference type="PROSITE" id="PS50110"/>
    </source>
</evidence>
<dbReference type="CDD" id="cd16432">
    <property type="entry name" value="CheB_Rec"/>
    <property type="match status" value="1"/>
</dbReference>
<dbReference type="Pfam" id="PF00072">
    <property type="entry name" value="Response_reg"/>
    <property type="match status" value="1"/>
</dbReference>
<evidence type="ECO:0000256" key="1">
    <source>
        <dbReference type="ARBA" id="ARBA00022801"/>
    </source>
</evidence>
<dbReference type="InterPro" id="IPR000673">
    <property type="entry name" value="Sig_transdc_resp-reg_Me-estase"/>
</dbReference>
<protein>
    <recommendedName>
        <fullName evidence="3">Protein-glutamate methylesterase/protein-glutamine glutaminase</fullName>
        <ecNumber evidence="3">3.1.1.61</ecNumber>
        <ecNumber evidence="3">3.5.1.44</ecNumber>
    </recommendedName>
</protein>
<evidence type="ECO:0000256" key="4">
    <source>
        <dbReference type="PROSITE-ProRule" id="PRU00050"/>
    </source>
</evidence>
<sequence length="350" mass="37607">MTIKKVLVVDDSAFMRKVISDMLNHDPRLEVIAAARNGTDAIAKCQTHKPDVVTLDIEMPVMDGLTALEEIKEKYAIPVVMLSSLTAEGADSTVKAMQLGAVDFIQKPSGSISLDIDTIREQIVDKVVAAANANMRGIVSRQPIKTAVKSINLKKRGTDRKRIVAIGTSTGGPRALQQVLTHLPADFPAPIVIVQHMPPGFTKSLADRLNSISSITIKEASEGEILQDGTAYIAPGNFHMTLDKHGAGLSIRLDQSAPMNGHRPSVDALFHSIALLKEYIPTTVVMTGMGSDGAKGLEKLRQAIPNTYTITESEDSAVVFGMPKAVINKGMTDKTVPLSDISTTILDTFE</sequence>
<comment type="subcellular location">
    <subcellularLocation>
        <location evidence="3">Cytoplasm</location>
    </subcellularLocation>
</comment>
<dbReference type="HAMAP" id="MF_00099">
    <property type="entry name" value="CheB_chemtxs"/>
    <property type="match status" value="1"/>
</dbReference>
<dbReference type="RefSeq" id="WP_386056521.1">
    <property type="nucleotide sequence ID" value="NZ_JBHTKL010000001.1"/>
</dbReference>
<evidence type="ECO:0000256" key="5">
    <source>
        <dbReference type="PROSITE-ProRule" id="PRU00169"/>
    </source>
</evidence>
<dbReference type="EMBL" id="JBHTKL010000001">
    <property type="protein sequence ID" value="MFD1018202.1"/>
    <property type="molecule type" value="Genomic_DNA"/>
</dbReference>
<comment type="PTM">
    <text evidence="3">Phosphorylated by CheA. Phosphorylation of the N-terminal regulatory domain activates the methylesterase activity.</text>
</comment>
<dbReference type="PROSITE" id="PS50110">
    <property type="entry name" value="RESPONSE_REGULATORY"/>
    <property type="match status" value="1"/>
</dbReference>
<organism evidence="8 9">
    <name type="scientific">Thalassobacillus hwangdonensis</name>
    <dbReference type="NCBI Taxonomy" id="546108"/>
    <lineage>
        <taxon>Bacteria</taxon>
        <taxon>Bacillati</taxon>
        <taxon>Bacillota</taxon>
        <taxon>Bacilli</taxon>
        <taxon>Bacillales</taxon>
        <taxon>Bacillaceae</taxon>
        <taxon>Thalassobacillus</taxon>
    </lineage>
</organism>
<dbReference type="Pfam" id="PF01339">
    <property type="entry name" value="CheB_methylest"/>
    <property type="match status" value="1"/>
</dbReference>
<reference evidence="9" key="1">
    <citation type="journal article" date="2019" name="Int. J. Syst. Evol. Microbiol.">
        <title>The Global Catalogue of Microorganisms (GCM) 10K type strain sequencing project: providing services to taxonomists for standard genome sequencing and annotation.</title>
        <authorList>
            <consortium name="The Broad Institute Genomics Platform"/>
            <consortium name="The Broad Institute Genome Sequencing Center for Infectious Disease"/>
            <person name="Wu L."/>
            <person name="Ma J."/>
        </authorList>
    </citation>
    <scope>NUCLEOTIDE SEQUENCE [LARGE SCALE GENOMIC DNA]</scope>
    <source>
        <strain evidence="9">CCUG 56607</strain>
    </source>
</reference>
<keyword evidence="3" id="KW-0963">Cytoplasm</keyword>
<dbReference type="Gene3D" id="3.40.50.2300">
    <property type="match status" value="1"/>
</dbReference>
<proteinExistence type="inferred from homology"/>
<dbReference type="PIRSF" id="PIRSF000876">
    <property type="entry name" value="RR_chemtxs_CheB"/>
    <property type="match status" value="1"/>
</dbReference>
<feature type="active site" evidence="3 4">
    <location>
        <position position="196"/>
    </location>
</feature>
<dbReference type="InterPro" id="IPR008248">
    <property type="entry name" value="CheB-like"/>
</dbReference>
<dbReference type="PANTHER" id="PTHR42872">
    <property type="entry name" value="PROTEIN-GLUTAMATE METHYLESTERASE/PROTEIN-GLUTAMINE GLUTAMINASE"/>
    <property type="match status" value="1"/>
</dbReference>
<comment type="similarity">
    <text evidence="3">Belongs to the CheB family.</text>
</comment>
<evidence type="ECO:0000256" key="3">
    <source>
        <dbReference type="HAMAP-Rule" id="MF_00099"/>
    </source>
</evidence>
<comment type="function">
    <text evidence="3">Involved in chemotaxis. Part of a chemotaxis signal transduction system that modulates chemotaxis in response to various stimuli. Catalyzes the demethylation of specific methylglutamate residues introduced into the chemoreceptors (methyl-accepting chemotaxis proteins or MCP) by CheR. Also mediates the irreversible deamidation of specific glutamine residues to glutamic acid.</text>
</comment>
<dbReference type="InterPro" id="IPR035909">
    <property type="entry name" value="CheB_C"/>
</dbReference>
<dbReference type="SUPFAM" id="SSF52738">
    <property type="entry name" value="Methylesterase CheB, C-terminal domain"/>
    <property type="match status" value="1"/>
</dbReference>
<dbReference type="CDD" id="cd17541">
    <property type="entry name" value="REC_CheB-like"/>
    <property type="match status" value="1"/>
</dbReference>
<dbReference type="PROSITE" id="PS50122">
    <property type="entry name" value="CHEB"/>
    <property type="match status" value="1"/>
</dbReference>
<dbReference type="Gene3D" id="3.40.50.180">
    <property type="entry name" value="Methylesterase CheB, C-terminal domain"/>
    <property type="match status" value="1"/>
</dbReference>
<feature type="domain" description="Response regulatory" evidence="6">
    <location>
        <begin position="5"/>
        <end position="122"/>
    </location>
</feature>
<keyword evidence="9" id="KW-1185">Reference proteome</keyword>